<dbReference type="RefSeq" id="WP_344085590.1">
    <property type="nucleotide sequence ID" value="NZ_BAAAHB010000004.1"/>
</dbReference>
<evidence type="ECO:0000259" key="2">
    <source>
        <dbReference type="SMART" id="SM00530"/>
    </source>
</evidence>
<dbReference type="InterPro" id="IPR010982">
    <property type="entry name" value="Lambda_DNA-bd_dom_sf"/>
</dbReference>
<dbReference type="PANTHER" id="PTHR45011">
    <property type="entry name" value="DAP3-BINDING CELL DEATH ENHANCER 1"/>
    <property type="match status" value="1"/>
</dbReference>
<dbReference type="Gene3D" id="1.25.40.10">
    <property type="entry name" value="Tetratricopeptide repeat domain"/>
    <property type="match status" value="2"/>
</dbReference>
<keyword evidence="4" id="KW-1185">Reference proteome</keyword>
<evidence type="ECO:0000256" key="1">
    <source>
        <dbReference type="SAM" id="MobiDB-lite"/>
    </source>
</evidence>
<dbReference type="Proteomes" id="UP001499895">
    <property type="component" value="Unassembled WGS sequence"/>
</dbReference>
<evidence type="ECO:0000313" key="4">
    <source>
        <dbReference type="Proteomes" id="UP001499895"/>
    </source>
</evidence>
<dbReference type="InterPro" id="IPR019734">
    <property type="entry name" value="TPR_rpt"/>
</dbReference>
<comment type="caution">
    <text evidence="3">The sequence shown here is derived from an EMBL/GenBank/DDBJ whole genome shotgun (WGS) entry which is preliminary data.</text>
</comment>
<evidence type="ECO:0000313" key="3">
    <source>
        <dbReference type="EMBL" id="GAA0447688.1"/>
    </source>
</evidence>
<dbReference type="SUPFAM" id="SSF81901">
    <property type="entry name" value="HCP-like"/>
    <property type="match status" value="2"/>
</dbReference>
<dbReference type="InterPro" id="IPR001387">
    <property type="entry name" value="Cro/C1-type_HTH"/>
</dbReference>
<proteinExistence type="predicted"/>
<organism evidence="3 4">
    <name type="scientific">Streptomyces stramineus</name>
    <dbReference type="NCBI Taxonomy" id="173861"/>
    <lineage>
        <taxon>Bacteria</taxon>
        <taxon>Bacillati</taxon>
        <taxon>Actinomycetota</taxon>
        <taxon>Actinomycetes</taxon>
        <taxon>Kitasatosporales</taxon>
        <taxon>Streptomycetaceae</taxon>
        <taxon>Streptomyces</taxon>
    </lineage>
</organism>
<accession>A0ABN0ZI19</accession>
<feature type="region of interest" description="Disordered" evidence="1">
    <location>
        <begin position="837"/>
        <end position="876"/>
    </location>
</feature>
<feature type="domain" description="HTH cro/C1-type" evidence="2">
    <location>
        <begin position="10"/>
        <end position="73"/>
    </location>
</feature>
<protein>
    <recommendedName>
        <fullName evidence="2">HTH cro/C1-type domain-containing protein</fullName>
    </recommendedName>
</protein>
<dbReference type="InterPro" id="IPR011990">
    <property type="entry name" value="TPR-like_helical_dom_sf"/>
</dbReference>
<dbReference type="SMART" id="SM00530">
    <property type="entry name" value="HTH_XRE"/>
    <property type="match status" value="1"/>
</dbReference>
<dbReference type="EMBL" id="BAAAHB010000004">
    <property type="protein sequence ID" value="GAA0447688.1"/>
    <property type="molecule type" value="Genomic_DNA"/>
</dbReference>
<feature type="compositionally biased region" description="Low complexity" evidence="1">
    <location>
        <begin position="412"/>
        <end position="423"/>
    </location>
</feature>
<dbReference type="SUPFAM" id="SSF47413">
    <property type="entry name" value="lambda repressor-like DNA-binding domains"/>
    <property type="match status" value="1"/>
</dbReference>
<sequence>MHDEPSELTALIELRKRLADGLARAGLNKTQLATRAELGRTTVQEAFQAGKPAPSAETVVALARVLRLPDQQLLDLRHVAAGDTDPALGGDDGPGKPITEWDPHDLEVHPAGVGSGAVPQRALSGYVPRGHDRILTDAALEAAQGNSRMLVLVGTSSTGKTRACWEAIQPLATRGWRLWHPFDPTRAEAALDDLERVASRTVVWLNEAQHYLGNPQLGERIAAAIHTLLTHPKRRPVLVLGTLWPEYADQYTVLPHAGSPDPHSRVREILAGRTLTIPDTFDQDALRTAAVLAQDGDQLLADALTRAHDHGRVTQDLAGAPELLRRYEHGAPTAKAVLHAAMDARRLGVGLHLPQTFLTDAAIDYLSDQDYDELTDDWAEAAFADLARPVHGKQAPLRRTGARPRRRPPGSPTSTPAPSSVTGPAFRLADYLEQHGRTARLGLCPPASFWAAAYAHLTHPDDLGNLALAAERRHRLQWAHHLRLRAADAGHPYSLNCLARIWEEAGDMEGAEALYRRAADAGDADALFLVAERRKAVGDREGAEALYQRAADAGRTDALVDLVELKEEAGDWEGVKALYQRAAATGDTYAIARLADMSEEAGDQEGAEALYQQIVDADDTDSLINLAELKEEAGDLDGAEALYLRAADAGDTHALICLAQLKEEEAGDWEGVKALFQRAAAAGDTYALKYLAQLKEKAGDIDGAEALYQQVADTGDTYTVVHLAELKEKAGDLEGAETLYQQAATNPTALTVLARIREQAGDWEGAKVVYERAADASHAGAMVRLAELREWAGDQKGAETFYQRAADTGDPDTLIHLARVRDEAGDQEDAETFYQRAANTGELPDDEAKMRWPYGLDPDGSPTPPWSYRPLERDTA</sequence>
<gene>
    <name evidence="3" type="ORF">GCM10009544_08090</name>
</gene>
<dbReference type="SMART" id="SM00671">
    <property type="entry name" value="SEL1"/>
    <property type="match status" value="6"/>
</dbReference>
<dbReference type="InterPro" id="IPR006597">
    <property type="entry name" value="Sel1-like"/>
</dbReference>
<dbReference type="SMART" id="SM00028">
    <property type="entry name" value="TPR"/>
    <property type="match status" value="5"/>
</dbReference>
<name>A0ABN0ZI19_9ACTN</name>
<feature type="region of interest" description="Disordered" evidence="1">
    <location>
        <begin position="389"/>
        <end position="423"/>
    </location>
</feature>
<reference evidence="3 4" key="1">
    <citation type="journal article" date="2019" name="Int. J. Syst. Evol. Microbiol.">
        <title>The Global Catalogue of Microorganisms (GCM) 10K type strain sequencing project: providing services to taxonomists for standard genome sequencing and annotation.</title>
        <authorList>
            <consortium name="The Broad Institute Genomics Platform"/>
            <consortium name="The Broad Institute Genome Sequencing Center for Infectious Disease"/>
            <person name="Wu L."/>
            <person name="Ma J."/>
        </authorList>
    </citation>
    <scope>NUCLEOTIDE SEQUENCE [LARGE SCALE GENOMIC DNA]</scope>
    <source>
        <strain evidence="3 4">JCM 10649</strain>
    </source>
</reference>
<dbReference type="CDD" id="cd00093">
    <property type="entry name" value="HTH_XRE"/>
    <property type="match status" value="1"/>
</dbReference>
<dbReference type="PANTHER" id="PTHR45011:SF1">
    <property type="entry name" value="DAP3-BINDING CELL DEATH ENHANCER 1"/>
    <property type="match status" value="1"/>
</dbReference>
<dbReference type="InterPro" id="IPR052748">
    <property type="entry name" value="ISR_Activator"/>
</dbReference>